<accession>A0A916UQH3</accession>
<comment type="subcellular location">
    <subcellularLocation>
        <location evidence="1">Cell envelope</location>
    </subcellularLocation>
</comment>
<evidence type="ECO:0000313" key="7">
    <source>
        <dbReference type="EMBL" id="GGC82076.1"/>
    </source>
</evidence>
<evidence type="ECO:0000256" key="1">
    <source>
        <dbReference type="ARBA" id="ARBA00004196"/>
    </source>
</evidence>
<name>A0A916UQH3_9HYPH</name>
<feature type="domain" description="Fe/B12 periplasmic-binding" evidence="6">
    <location>
        <begin position="31"/>
        <end position="291"/>
    </location>
</feature>
<keyword evidence="4" id="KW-0408">Iron</keyword>
<dbReference type="SUPFAM" id="SSF53807">
    <property type="entry name" value="Helical backbone' metal receptor"/>
    <property type="match status" value="1"/>
</dbReference>
<evidence type="ECO:0000256" key="4">
    <source>
        <dbReference type="ARBA" id="ARBA00022496"/>
    </source>
</evidence>
<dbReference type="GO" id="GO:0030288">
    <property type="term" value="C:outer membrane-bounded periplasmic space"/>
    <property type="evidence" value="ECO:0007669"/>
    <property type="project" value="TreeGrafter"/>
</dbReference>
<evidence type="ECO:0000313" key="8">
    <source>
        <dbReference type="Proteomes" id="UP000637002"/>
    </source>
</evidence>
<keyword evidence="3" id="KW-0813">Transport</keyword>
<dbReference type="RefSeq" id="WP_188611407.1">
    <property type="nucleotide sequence ID" value="NZ_BMGG01000008.1"/>
</dbReference>
<comment type="similarity">
    <text evidence="2">Belongs to the bacterial solute-binding protein 8 family.</text>
</comment>
<keyword evidence="8" id="KW-1185">Reference proteome</keyword>
<dbReference type="AlphaFoldDB" id="A0A916UQH3"/>
<dbReference type="PANTHER" id="PTHR30532">
    <property type="entry name" value="IRON III DICITRATE-BINDING PERIPLASMIC PROTEIN"/>
    <property type="match status" value="1"/>
</dbReference>
<evidence type="ECO:0000259" key="6">
    <source>
        <dbReference type="PROSITE" id="PS50983"/>
    </source>
</evidence>
<sequence length="297" mass="31182">MTAAFDVTRRALLAAPLSGLALAAARAGTPRIAAIDWAALETLLAIGVAPVAAAELILYRAVVVEPALPPGVADLGLRGSPNYEALWAARPDLILSSDFYVWAEPKLRLIAPVERLSVYVRGRAPYGAAEEMTRTIGRLAERPAAAEALIAGTRDELERLRGRLAGLAERRLIPVNFGDPRHFRVFGTDSMFGEVLARLGLDNAWGAGTSYSASAPIGLEALAGIGDAWIVVVPPIPPDTRRALAQSVFWAALPNVRAGRVLVLEPINPFGALPAALRFGRLVAAGLTAPGGGRGLG</sequence>
<dbReference type="Pfam" id="PF01497">
    <property type="entry name" value="Peripla_BP_2"/>
    <property type="match status" value="1"/>
</dbReference>
<protein>
    <submittedName>
        <fullName evidence="7">Amino acid ABC transporter substrate-binding protein</fullName>
    </submittedName>
</protein>
<dbReference type="Gene3D" id="3.40.50.1980">
    <property type="entry name" value="Nitrogenase molybdenum iron protein domain"/>
    <property type="match status" value="2"/>
</dbReference>
<dbReference type="PROSITE" id="PS50983">
    <property type="entry name" value="FE_B12_PBP"/>
    <property type="match status" value="1"/>
</dbReference>
<keyword evidence="4" id="KW-0406">Ion transport</keyword>
<keyword evidence="5" id="KW-0732">Signal</keyword>
<dbReference type="CDD" id="cd01146">
    <property type="entry name" value="FhuD"/>
    <property type="match status" value="1"/>
</dbReference>
<keyword evidence="4" id="KW-0410">Iron transport</keyword>
<evidence type="ECO:0000256" key="3">
    <source>
        <dbReference type="ARBA" id="ARBA00022448"/>
    </source>
</evidence>
<reference evidence="7" key="2">
    <citation type="submission" date="2020-09" db="EMBL/GenBank/DDBJ databases">
        <authorList>
            <person name="Sun Q."/>
            <person name="Zhou Y."/>
        </authorList>
    </citation>
    <scope>NUCLEOTIDE SEQUENCE</scope>
    <source>
        <strain evidence="7">CGMCC 1.12919</strain>
    </source>
</reference>
<gene>
    <name evidence="7" type="primary">fhuD</name>
    <name evidence="7" type="ORF">GCM10010994_45010</name>
</gene>
<dbReference type="EMBL" id="BMGG01000008">
    <property type="protein sequence ID" value="GGC82076.1"/>
    <property type="molecule type" value="Genomic_DNA"/>
</dbReference>
<dbReference type="PRINTS" id="PR01715">
    <property type="entry name" value="FERRIBNDNGPP"/>
</dbReference>
<dbReference type="Proteomes" id="UP000637002">
    <property type="component" value="Unassembled WGS sequence"/>
</dbReference>
<organism evidence="7 8">
    <name type="scientific">Chelatococcus reniformis</name>
    <dbReference type="NCBI Taxonomy" id="1494448"/>
    <lineage>
        <taxon>Bacteria</taxon>
        <taxon>Pseudomonadati</taxon>
        <taxon>Pseudomonadota</taxon>
        <taxon>Alphaproteobacteria</taxon>
        <taxon>Hyphomicrobiales</taxon>
        <taxon>Chelatococcaceae</taxon>
        <taxon>Chelatococcus</taxon>
    </lineage>
</organism>
<comment type="caution">
    <text evidence="7">The sequence shown here is derived from an EMBL/GenBank/DDBJ whole genome shotgun (WGS) entry which is preliminary data.</text>
</comment>
<proteinExistence type="inferred from homology"/>
<dbReference type="GO" id="GO:1901678">
    <property type="term" value="P:iron coordination entity transport"/>
    <property type="evidence" value="ECO:0007669"/>
    <property type="project" value="UniProtKB-ARBA"/>
</dbReference>
<evidence type="ECO:0000256" key="5">
    <source>
        <dbReference type="ARBA" id="ARBA00022729"/>
    </source>
</evidence>
<dbReference type="PANTHER" id="PTHR30532:SF1">
    <property type="entry name" value="IRON(3+)-HYDROXAMATE-BINDING PROTEIN FHUD"/>
    <property type="match status" value="1"/>
</dbReference>
<dbReference type="InterPro" id="IPR002491">
    <property type="entry name" value="ABC_transptr_periplasmic_BD"/>
</dbReference>
<dbReference type="InterPro" id="IPR051313">
    <property type="entry name" value="Bact_iron-sidero_bind"/>
</dbReference>
<evidence type="ECO:0000256" key="2">
    <source>
        <dbReference type="ARBA" id="ARBA00008814"/>
    </source>
</evidence>
<reference evidence="7" key="1">
    <citation type="journal article" date="2014" name="Int. J. Syst. Evol. Microbiol.">
        <title>Complete genome sequence of Corynebacterium casei LMG S-19264T (=DSM 44701T), isolated from a smear-ripened cheese.</title>
        <authorList>
            <consortium name="US DOE Joint Genome Institute (JGI-PGF)"/>
            <person name="Walter F."/>
            <person name="Albersmeier A."/>
            <person name="Kalinowski J."/>
            <person name="Ruckert C."/>
        </authorList>
    </citation>
    <scope>NUCLEOTIDE SEQUENCE</scope>
    <source>
        <strain evidence="7">CGMCC 1.12919</strain>
    </source>
</reference>